<dbReference type="AlphaFoldDB" id="A0A2N5V6F0"/>
<comment type="caution">
    <text evidence="3">The sequence shown here is derived from an EMBL/GenBank/DDBJ whole genome shotgun (WGS) entry which is preliminary data.</text>
</comment>
<organism evidence="3 5">
    <name type="scientific">Puccinia coronata f. sp. avenae</name>
    <dbReference type="NCBI Taxonomy" id="200324"/>
    <lineage>
        <taxon>Eukaryota</taxon>
        <taxon>Fungi</taxon>
        <taxon>Dikarya</taxon>
        <taxon>Basidiomycota</taxon>
        <taxon>Pucciniomycotina</taxon>
        <taxon>Pucciniomycetes</taxon>
        <taxon>Pucciniales</taxon>
        <taxon>Pucciniaceae</taxon>
        <taxon>Puccinia</taxon>
    </lineage>
</organism>
<name>A0A2N5V6F0_9BASI</name>
<sequence length="125" mass="12958">MQTTVTSATPVTAPLAEHGLPNRAADGAGSDPATLPEWCCQGRNDDRYFGAVTGAPELVVRPLSGWNAQGVYSELSESSRRVDYVGVSLGQSPRPPATDGGLCELLGDDSNHLTGIGSDCPESSL</sequence>
<gene>
    <name evidence="2" type="ORF">PCANC_13202</name>
    <name evidence="3" type="ORF">PCASD_06254</name>
</gene>
<dbReference type="EMBL" id="PGCJ01000148">
    <property type="protein sequence ID" value="PLW43380.1"/>
    <property type="molecule type" value="Genomic_DNA"/>
</dbReference>
<keyword evidence="4" id="KW-1185">Reference proteome</keyword>
<accession>A0A2N5V6F0</accession>
<feature type="compositionally biased region" description="Low complexity" evidence="1">
    <location>
        <begin position="1"/>
        <end position="14"/>
    </location>
</feature>
<evidence type="ECO:0000256" key="1">
    <source>
        <dbReference type="SAM" id="MobiDB-lite"/>
    </source>
</evidence>
<dbReference type="Proteomes" id="UP000235388">
    <property type="component" value="Unassembled WGS sequence"/>
</dbReference>
<evidence type="ECO:0000313" key="4">
    <source>
        <dbReference type="Proteomes" id="UP000235388"/>
    </source>
</evidence>
<dbReference type="Proteomes" id="UP000235392">
    <property type="component" value="Unassembled WGS sequence"/>
</dbReference>
<protein>
    <submittedName>
        <fullName evidence="3">Uncharacterized protein</fullName>
    </submittedName>
</protein>
<evidence type="ECO:0000313" key="2">
    <source>
        <dbReference type="EMBL" id="PLW43380.1"/>
    </source>
</evidence>
<evidence type="ECO:0000313" key="3">
    <source>
        <dbReference type="EMBL" id="PLW45584.1"/>
    </source>
</evidence>
<proteinExistence type="predicted"/>
<feature type="region of interest" description="Disordered" evidence="1">
    <location>
        <begin position="1"/>
        <end position="34"/>
    </location>
</feature>
<reference evidence="4 5" key="1">
    <citation type="submission" date="2017-11" db="EMBL/GenBank/DDBJ databases">
        <title>De novo assembly and phasing of dikaryotic genomes from two isolates of Puccinia coronata f. sp. avenae, the causal agent of oat crown rust.</title>
        <authorList>
            <person name="Miller M.E."/>
            <person name="Zhang Y."/>
            <person name="Omidvar V."/>
            <person name="Sperschneider J."/>
            <person name="Schwessinger B."/>
            <person name="Raley C."/>
            <person name="Palmer J.M."/>
            <person name="Garnica D."/>
            <person name="Upadhyaya N."/>
            <person name="Rathjen J."/>
            <person name="Taylor J.M."/>
            <person name="Park R.F."/>
            <person name="Dodds P.N."/>
            <person name="Hirsch C.D."/>
            <person name="Kianian S.F."/>
            <person name="Figueroa M."/>
        </authorList>
    </citation>
    <scope>NUCLEOTIDE SEQUENCE [LARGE SCALE GENOMIC DNA]</scope>
    <source>
        <strain evidence="2">12NC29</strain>
        <strain evidence="3">12SD80</strain>
    </source>
</reference>
<dbReference type="EMBL" id="PGCI01000047">
    <property type="protein sequence ID" value="PLW45584.1"/>
    <property type="molecule type" value="Genomic_DNA"/>
</dbReference>
<evidence type="ECO:0000313" key="5">
    <source>
        <dbReference type="Proteomes" id="UP000235392"/>
    </source>
</evidence>